<dbReference type="SUPFAM" id="SSF81301">
    <property type="entry name" value="Nucleotidyltransferase"/>
    <property type="match status" value="1"/>
</dbReference>
<evidence type="ECO:0008006" key="2">
    <source>
        <dbReference type="Google" id="ProtNLM"/>
    </source>
</evidence>
<accession>X0ZDB1</accession>
<proteinExistence type="predicted"/>
<dbReference type="InterPro" id="IPR043519">
    <property type="entry name" value="NT_sf"/>
</dbReference>
<gene>
    <name evidence="1" type="ORF">S01H4_06654</name>
</gene>
<dbReference type="AlphaFoldDB" id="X0ZDB1"/>
<sequence length="98" mass="11761">MGEFDIQKAREFIQKKRANILRERHQRFEKAWHDFDNIVALLIKRYDLKQIYQWGSLLNEKYFSEISDIDIAVEGVKSAEQYFQMIGEAMELTDFPLD</sequence>
<protein>
    <recommendedName>
        <fullName evidence="2">Polymerase beta nucleotidyltransferase domain-containing protein</fullName>
    </recommendedName>
</protein>
<reference evidence="1" key="1">
    <citation type="journal article" date="2014" name="Front. Microbiol.">
        <title>High frequency of phylogenetically diverse reductive dehalogenase-homologous genes in deep subseafloor sedimentary metagenomes.</title>
        <authorList>
            <person name="Kawai M."/>
            <person name="Futagami T."/>
            <person name="Toyoda A."/>
            <person name="Takaki Y."/>
            <person name="Nishi S."/>
            <person name="Hori S."/>
            <person name="Arai W."/>
            <person name="Tsubouchi T."/>
            <person name="Morono Y."/>
            <person name="Uchiyama I."/>
            <person name="Ito T."/>
            <person name="Fujiyama A."/>
            <person name="Inagaki F."/>
            <person name="Takami H."/>
        </authorList>
    </citation>
    <scope>NUCLEOTIDE SEQUENCE</scope>
    <source>
        <strain evidence="1">Expedition CK06-06</strain>
    </source>
</reference>
<dbReference type="Gene3D" id="3.30.460.10">
    <property type="entry name" value="Beta Polymerase, domain 2"/>
    <property type="match status" value="1"/>
</dbReference>
<evidence type="ECO:0000313" key="1">
    <source>
        <dbReference type="EMBL" id="GAG56187.1"/>
    </source>
</evidence>
<comment type="caution">
    <text evidence="1">The sequence shown here is derived from an EMBL/GenBank/DDBJ whole genome shotgun (WGS) entry which is preliminary data.</text>
</comment>
<dbReference type="EMBL" id="BART01002081">
    <property type="protein sequence ID" value="GAG56187.1"/>
    <property type="molecule type" value="Genomic_DNA"/>
</dbReference>
<name>X0ZDB1_9ZZZZ</name>
<organism evidence="1">
    <name type="scientific">marine sediment metagenome</name>
    <dbReference type="NCBI Taxonomy" id="412755"/>
    <lineage>
        <taxon>unclassified sequences</taxon>
        <taxon>metagenomes</taxon>
        <taxon>ecological metagenomes</taxon>
    </lineage>
</organism>